<dbReference type="EMBL" id="JAESDN010000014">
    <property type="protein sequence ID" value="KAG7041908.1"/>
    <property type="molecule type" value="Genomic_DNA"/>
</dbReference>
<proteinExistence type="predicted"/>
<gene>
    <name evidence="2" type="ORF">JMJ77_012424</name>
</gene>
<sequence length="79" mass="8546">MEEDIGPAEEGSHTRDLTTRFWASVSVTIAFTEMGYPGQDMGLGLCEEGHVGAERKCGSQISTPTATSERQVVQQARES</sequence>
<name>A0A9P7U6Y4_9PEZI</name>
<evidence type="ECO:0000313" key="2">
    <source>
        <dbReference type="EMBL" id="KAG7041908.1"/>
    </source>
</evidence>
<protein>
    <submittedName>
        <fullName evidence="2">Uncharacterized protein</fullName>
    </submittedName>
</protein>
<comment type="caution">
    <text evidence="2">The sequence shown here is derived from an EMBL/GenBank/DDBJ whole genome shotgun (WGS) entry which is preliminary data.</text>
</comment>
<reference evidence="2" key="1">
    <citation type="submission" date="2021-05" db="EMBL/GenBank/DDBJ databases">
        <title>Comparative genomics of three Colletotrichum scovillei strains and genetic complementation revealed genes involved fungal growth and virulence on chili pepper.</title>
        <authorList>
            <person name="Hsieh D.-K."/>
            <person name="Chuang S.-C."/>
            <person name="Chen C.-Y."/>
            <person name="Chao Y.-T."/>
            <person name="Lu M.-Y.J."/>
            <person name="Lee M.-H."/>
            <person name="Shih M.-C."/>
        </authorList>
    </citation>
    <scope>NUCLEOTIDE SEQUENCE</scope>
    <source>
        <strain evidence="2">Coll-153</strain>
    </source>
</reference>
<evidence type="ECO:0000313" key="3">
    <source>
        <dbReference type="Proteomes" id="UP000699042"/>
    </source>
</evidence>
<dbReference type="AlphaFoldDB" id="A0A9P7U6Y4"/>
<organism evidence="2 3">
    <name type="scientific">Colletotrichum scovillei</name>
    <dbReference type="NCBI Taxonomy" id="1209932"/>
    <lineage>
        <taxon>Eukaryota</taxon>
        <taxon>Fungi</taxon>
        <taxon>Dikarya</taxon>
        <taxon>Ascomycota</taxon>
        <taxon>Pezizomycotina</taxon>
        <taxon>Sordariomycetes</taxon>
        <taxon>Hypocreomycetidae</taxon>
        <taxon>Glomerellales</taxon>
        <taxon>Glomerellaceae</taxon>
        <taxon>Colletotrichum</taxon>
        <taxon>Colletotrichum acutatum species complex</taxon>
    </lineage>
</organism>
<accession>A0A9P7U6Y4</accession>
<feature type="compositionally biased region" description="Polar residues" evidence="1">
    <location>
        <begin position="59"/>
        <end position="79"/>
    </location>
</feature>
<evidence type="ECO:0000256" key="1">
    <source>
        <dbReference type="SAM" id="MobiDB-lite"/>
    </source>
</evidence>
<feature type="region of interest" description="Disordered" evidence="1">
    <location>
        <begin position="56"/>
        <end position="79"/>
    </location>
</feature>
<dbReference type="Proteomes" id="UP000699042">
    <property type="component" value="Unassembled WGS sequence"/>
</dbReference>
<keyword evidence="3" id="KW-1185">Reference proteome</keyword>